<dbReference type="PANTHER" id="PTHR24416">
    <property type="entry name" value="TYROSINE-PROTEIN KINASE RECEPTOR"/>
    <property type="match status" value="1"/>
</dbReference>
<keyword evidence="2" id="KW-0067">ATP-binding</keyword>
<feature type="binding site" evidence="2">
    <location>
        <position position="1150"/>
    </location>
    <ligand>
        <name>ATP</name>
        <dbReference type="ChEBI" id="CHEBI:30616"/>
    </ligand>
</feature>
<dbReference type="InterPro" id="IPR050122">
    <property type="entry name" value="RTK"/>
</dbReference>
<name>A0ABP1QIH8_9HEXA</name>
<dbReference type="PRINTS" id="PR00109">
    <property type="entry name" value="TYRKINASE"/>
</dbReference>
<reference evidence="5 6" key="1">
    <citation type="submission" date="2024-08" db="EMBL/GenBank/DDBJ databases">
        <authorList>
            <person name="Cucini C."/>
            <person name="Frati F."/>
        </authorList>
    </citation>
    <scope>NUCLEOTIDE SEQUENCE [LARGE SCALE GENOMIC DNA]</scope>
</reference>
<keyword evidence="6" id="KW-1185">Reference proteome</keyword>
<evidence type="ECO:0000256" key="1">
    <source>
        <dbReference type="ARBA" id="ARBA00004167"/>
    </source>
</evidence>
<proteinExistence type="predicted"/>
<dbReference type="PANTHER" id="PTHR24416:SF611">
    <property type="entry name" value="TYROSINE-PROTEIN KINASE TRANSMEMBRANE RECEPTOR ROR"/>
    <property type="match status" value="1"/>
</dbReference>
<dbReference type="Pfam" id="PF07714">
    <property type="entry name" value="PK_Tyr_Ser-Thr"/>
    <property type="match status" value="1"/>
</dbReference>
<evidence type="ECO:0000256" key="2">
    <source>
        <dbReference type="PROSITE-ProRule" id="PRU10141"/>
    </source>
</evidence>
<evidence type="ECO:0000313" key="6">
    <source>
        <dbReference type="Proteomes" id="UP001642540"/>
    </source>
</evidence>
<comment type="caution">
    <text evidence="5">The sequence shown here is derived from an EMBL/GenBank/DDBJ whole genome shotgun (WGS) entry which is preliminary data.</text>
</comment>
<feature type="domain" description="Protein kinase" evidence="4">
    <location>
        <begin position="1122"/>
        <end position="1396"/>
    </location>
</feature>
<organism evidence="5 6">
    <name type="scientific">Orchesella dallaii</name>
    <dbReference type="NCBI Taxonomy" id="48710"/>
    <lineage>
        <taxon>Eukaryota</taxon>
        <taxon>Metazoa</taxon>
        <taxon>Ecdysozoa</taxon>
        <taxon>Arthropoda</taxon>
        <taxon>Hexapoda</taxon>
        <taxon>Collembola</taxon>
        <taxon>Entomobryomorpha</taxon>
        <taxon>Entomobryoidea</taxon>
        <taxon>Orchesellidae</taxon>
        <taxon>Orchesellinae</taxon>
        <taxon>Orchesella</taxon>
    </lineage>
</organism>
<dbReference type="SUPFAM" id="SSF56112">
    <property type="entry name" value="Protein kinase-like (PK-like)"/>
    <property type="match status" value="1"/>
</dbReference>
<gene>
    <name evidence="5" type="ORF">ODALV1_LOCUS9684</name>
</gene>
<dbReference type="InterPro" id="IPR000719">
    <property type="entry name" value="Prot_kinase_dom"/>
</dbReference>
<dbReference type="InterPro" id="IPR011009">
    <property type="entry name" value="Kinase-like_dom_sf"/>
</dbReference>
<evidence type="ECO:0000259" key="4">
    <source>
        <dbReference type="PROSITE" id="PS50011"/>
    </source>
</evidence>
<dbReference type="PROSITE" id="PS50011">
    <property type="entry name" value="PROTEIN_KINASE_DOM"/>
    <property type="match status" value="1"/>
</dbReference>
<comment type="subcellular location">
    <subcellularLocation>
        <location evidence="1">Membrane</location>
        <topology evidence="1">Single-pass membrane protein</topology>
    </subcellularLocation>
</comment>
<protein>
    <recommendedName>
        <fullName evidence="4">Protein kinase domain-containing protein</fullName>
    </recommendedName>
</protein>
<evidence type="ECO:0000256" key="3">
    <source>
        <dbReference type="SAM" id="Phobius"/>
    </source>
</evidence>
<dbReference type="InterPro" id="IPR017441">
    <property type="entry name" value="Protein_kinase_ATP_BS"/>
</dbReference>
<accession>A0ABP1QIH8</accession>
<dbReference type="CDD" id="cd00192">
    <property type="entry name" value="PTKc"/>
    <property type="match status" value="1"/>
</dbReference>
<keyword evidence="3" id="KW-0812">Transmembrane</keyword>
<dbReference type="EMBL" id="CAXLJM020000029">
    <property type="protein sequence ID" value="CAL8097600.1"/>
    <property type="molecule type" value="Genomic_DNA"/>
</dbReference>
<feature type="transmembrane region" description="Helical" evidence="3">
    <location>
        <begin position="1045"/>
        <end position="1071"/>
    </location>
</feature>
<keyword evidence="3" id="KW-0472">Membrane</keyword>
<keyword evidence="2" id="KW-0547">Nucleotide-binding</keyword>
<dbReference type="PROSITE" id="PS00107">
    <property type="entry name" value="PROTEIN_KINASE_ATP"/>
    <property type="match status" value="1"/>
</dbReference>
<dbReference type="InterPro" id="IPR001245">
    <property type="entry name" value="Ser-Thr/Tyr_kinase_cat_dom"/>
</dbReference>
<sequence length="1406" mass="162312">MPPRIMMSFKGYILVLSLLLVFFEILFISDVKSEYPFNNRYGAKNGSKIVLDITNPVNMILWNRNISIRHLERLRTALRVSPVLHISSYLLLEELESFANTSKLITQVHQNSINVSTPLSIFLNLKYTHNSSFMDYRWDDLLFLQYGGNLTSNSSAVTMLEPIIGIILDTDAREQCQRLSYGTIQYPTMPFKLMVSNAKAVLGKLFGNSSSHIKVGFGYNQAKIGCLDWSILAPSDFFVMRIEFFSSIYFPESYPLFRDYVNSISSKNDICIRELIANADIMIRFRLLDHTWVLRDTWNEDEFWVKGEYFPSLIDEKYYILLTKFASRWAMEDEDHKVIIESYNYDLRIIQPDQNILEQADLRRDALLTANNKENFSSIPLIDLVEINKCQMKFYLDLIADTSDTMFVTLDIDTTNDFVAILPLNSAIEDNGETQFLNLTCVPYFAQKKHHQQFRLNIIIKYEHQLLVHKLNHSLSDIIRINDKDNSVNTHIKSFIFHGDRLQNFNESEQADFQILLNELETRRSIMAGCYLPIYTFSTENVQAEAKNIINETMTLCKPVINSSKFIVWCHYVNLEDWGKNQFSPTYYMKNVQNTLFKILMARDLLINKLHPNAPQIILHFDGGKYSSWPTVNPFCDPEILQQNTFYEAILSWAKINDFPIILKPTYSRQSSYPGFWNKLNVDASLVEAFESFPIFVRRHYIENVDSTSPRCITRALTVPKPEITFHKDAAVTLHLQTRENGSVTSDELQTMLLYALQKFKVIEIVLMEVENVDVVIETFSKDFLEISLSQNEIKAKEILIDYPFPILRDNHASLTKLLNFLKKVNELQTSPRISIKGIHISGWEENFIETNELVSNVNQALYQSNIEVGLVIKDCATLLKTILLKKQMNQKFPIESVIRKTSYLVCPEKRVVIIHVYPFQMVEYLDTHLYLAKSFEKIFPHISTHFRLATTSDDKIRIENKDAIFLKYVTEINEFSAVYNVNYFLFPAFELPGKGGTNGWWRIENLTDLANVSIYSEKESDYHGRSTLRPSIFKRPPYISPSTWTYLLIIALSLVLVITLGSIPILFITLRKKYNFLSKKEDHDFLNGTEDQAGIDDVNNMIVSTLKYNVEFEIPKKDVKICAASILGIGNFGTVYKARLRNEINVAVKMPNPGCTKQAFMSMLREIKVLCYIGSHPNVVSFLGCYTKQIRSGIVYIVFELCLGGSLQTLLRKSRPFLPSDEGENILAGESESHLSFHMLIKFAKDIAAGMNYVSNKKTVHGDLSTRNVLLDSSNSCKIGDFGLSRKLYQYNEYMKKNEEPMPWRWMACESLKHMKFTTKSDVWSYGVTLWEIFSFGATPYPGLTWTVDFVQELETGLRLHKPDICTVDIYCKMQSCWELDAEDRPSFKELDDFFTNILPYSTIS</sequence>
<evidence type="ECO:0000313" key="5">
    <source>
        <dbReference type="EMBL" id="CAL8097600.1"/>
    </source>
</evidence>
<keyword evidence="3" id="KW-1133">Transmembrane helix</keyword>
<dbReference type="Gene3D" id="1.10.510.10">
    <property type="entry name" value="Transferase(Phosphotransferase) domain 1"/>
    <property type="match status" value="1"/>
</dbReference>
<dbReference type="Proteomes" id="UP001642540">
    <property type="component" value="Unassembled WGS sequence"/>
</dbReference>
<dbReference type="Gene3D" id="3.30.200.20">
    <property type="entry name" value="Phosphorylase Kinase, domain 1"/>
    <property type="match status" value="1"/>
</dbReference>